<organism evidence="1 2">
    <name type="scientific">Chiloscyllium punctatum</name>
    <name type="common">Brownbanded bambooshark</name>
    <name type="synonym">Hemiscyllium punctatum</name>
    <dbReference type="NCBI Taxonomy" id="137246"/>
    <lineage>
        <taxon>Eukaryota</taxon>
        <taxon>Metazoa</taxon>
        <taxon>Chordata</taxon>
        <taxon>Craniata</taxon>
        <taxon>Vertebrata</taxon>
        <taxon>Chondrichthyes</taxon>
        <taxon>Elasmobranchii</taxon>
        <taxon>Galeomorphii</taxon>
        <taxon>Galeoidea</taxon>
        <taxon>Orectolobiformes</taxon>
        <taxon>Hemiscylliidae</taxon>
        <taxon>Chiloscyllium</taxon>
    </lineage>
</organism>
<comment type="caution">
    <text evidence="1">The sequence shown here is derived from an EMBL/GenBank/DDBJ whole genome shotgun (WGS) entry which is preliminary data.</text>
</comment>
<proteinExistence type="predicted"/>
<evidence type="ECO:0000313" key="1">
    <source>
        <dbReference type="EMBL" id="GCC45040.1"/>
    </source>
</evidence>
<keyword evidence="2" id="KW-1185">Reference proteome</keyword>
<protein>
    <submittedName>
        <fullName evidence="1">Uncharacterized protein</fullName>
    </submittedName>
</protein>
<accession>A0A401TQS6</accession>
<name>A0A401TQS6_CHIPU</name>
<feature type="non-terminal residue" evidence="1">
    <location>
        <position position="1"/>
    </location>
</feature>
<reference evidence="1 2" key="1">
    <citation type="journal article" date="2018" name="Nat. Ecol. Evol.">
        <title>Shark genomes provide insights into elasmobranch evolution and the origin of vertebrates.</title>
        <authorList>
            <person name="Hara Y"/>
            <person name="Yamaguchi K"/>
            <person name="Onimaru K"/>
            <person name="Kadota M"/>
            <person name="Koyanagi M"/>
            <person name="Keeley SD"/>
            <person name="Tatsumi K"/>
            <person name="Tanaka K"/>
            <person name="Motone F"/>
            <person name="Kageyama Y"/>
            <person name="Nozu R"/>
            <person name="Adachi N"/>
            <person name="Nishimura O"/>
            <person name="Nakagawa R"/>
            <person name="Tanegashima C"/>
            <person name="Kiyatake I"/>
            <person name="Matsumoto R"/>
            <person name="Murakumo K"/>
            <person name="Nishida K"/>
            <person name="Terakita A"/>
            <person name="Kuratani S"/>
            <person name="Sato K"/>
            <person name="Hyodo S Kuraku.S."/>
        </authorList>
    </citation>
    <scope>NUCLEOTIDE SEQUENCE [LARGE SCALE GENOMIC DNA]</scope>
</reference>
<gene>
    <name evidence="1" type="ORF">chiPu_0028868</name>
</gene>
<dbReference type="Proteomes" id="UP000287033">
    <property type="component" value="Unassembled WGS sequence"/>
</dbReference>
<dbReference type="EMBL" id="BEZZ01142215">
    <property type="protein sequence ID" value="GCC45040.1"/>
    <property type="molecule type" value="Genomic_DNA"/>
</dbReference>
<evidence type="ECO:0000313" key="2">
    <source>
        <dbReference type="Proteomes" id="UP000287033"/>
    </source>
</evidence>
<dbReference type="AlphaFoldDB" id="A0A401TQS6"/>
<sequence>IVAQVRDQHHSEIERAVDERAFQHVARRLEQLDRDAGKAGLEPLLVTRQEIARHGIGDADADRAEQWSRRYLRVAHRLGDGGEDLTALGQEAAALHRYGDAVRRAFQQARADGRLELLNRRGDCGLRDVEVDRRLADAPGLGGGDEVADLFQRNGHRGCSDVA</sequence>